<dbReference type="EnsemblPlants" id="Kaladp0088s0122.1.v1.1">
    <property type="protein sequence ID" value="Kaladp0088s0122.1.v1.1"/>
    <property type="gene ID" value="Kaladp0088s0122.v1.1"/>
</dbReference>
<keyword evidence="1" id="KW-0732">Signal</keyword>
<evidence type="ECO:0000313" key="2">
    <source>
        <dbReference type="EnsemblPlants" id="Kaladp0088s0122.1.v1.1"/>
    </source>
</evidence>
<dbReference type="Proteomes" id="UP000594263">
    <property type="component" value="Unplaced"/>
</dbReference>
<evidence type="ECO:0000256" key="1">
    <source>
        <dbReference type="SAM" id="SignalP"/>
    </source>
</evidence>
<accession>A0A7N0UVJ6</accession>
<proteinExistence type="predicted"/>
<feature type="chain" id="PRO_5029818088" evidence="1">
    <location>
        <begin position="39"/>
        <end position="100"/>
    </location>
</feature>
<dbReference type="AlphaFoldDB" id="A0A7N0UVJ6"/>
<keyword evidence="3" id="KW-1185">Reference proteome</keyword>
<sequence>MRSEQLGSSGSYTACTVMQRSWWPWILLLSFASRSAVTSSHTSCLHEVKMFTITVLPSELQLYPSHWPNQVILTLGITKIYTLLGRTIEQLQKEYKACSN</sequence>
<name>A0A7N0UVJ6_KALFE</name>
<organism evidence="2 3">
    <name type="scientific">Kalanchoe fedtschenkoi</name>
    <name type="common">Lavender scallops</name>
    <name type="synonym">South American air plant</name>
    <dbReference type="NCBI Taxonomy" id="63787"/>
    <lineage>
        <taxon>Eukaryota</taxon>
        <taxon>Viridiplantae</taxon>
        <taxon>Streptophyta</taxon>
        <taxon>Embryophyta</taxon>
        <taxon>Tracheophyta</taxon>
        <taxon>Spermatophyta</taxon>
        <taxon>Magnoliopsida</taxon>
        <taxon>eudicotyledons</taxon>
        <taxon>Gunneridae</taxon>
        <taxon>Pentapetalae</taxon>
        <taxon>Saxifragales</taxon>
        <taxon>Crassulaceae</taxon>
        <taxon>Kalanchoe</taxon>
    </lineage>
</organism>
<dbReference type="Gramene" id="Kaladp0088s0122.1.v1.1">
    <property type="protein sequence ID" value="Kaladp0088s0122.1.v1.1"/>
    <property type="gene ID" value="Kaladp0088s0122.v1.1"/>
</dbReference>
<evidence type="ECO:0000313" key="3">
    <source>
        <dbReference type="Proteomes" id="UP000594263"/>
    </source>
</evidence>
<feature type="signal peptide" evidence="1">
    <location>
        <begin position="1"/>
        <end position="38"/>
    </location>
</feature>
<reference evidence="2" key="1">
    <citation type="submission" date="2021-01" db="UniProtKB">
        <authorList>
            <consortium name="EnsemblPlants"/>
        </authorList>
    </citation>
    <scope>IDENTIFICATION</scope>
</reference>
<protein>
    <submittedName>
        <fullName evidence="2">Uncharacterized protein</fullName>
    </submittedName>
</protein>